<evidence type="ECO:0000313" key="7">
    <source>
        <dbReference type="EMBL" id="KIT14971.1"/>
    </source>
</evidence>
<comment type="similarity">
    <text evidence="1">Belongs to the ParB family.</text>
</comment>
<evidence type="ECO:0000313" key="8">
    <source>
        <dbReference type="Proteomes" id="UP000032232"/>
    </source>
</evidence>
<dbReference type="Gene3D" id="3.90.1530.30">
    <property type="match status" value="1"/>
</dbReference>
<reference evidence="7 8" key="1">
    <citation type="submission" date="2015-02" db="EMBL/GenBank/DDBJ databases">
        <title>Genome Sequence of Jannaschia aquimarina DSM28248, a member of the Roseobacter clade.</title>
        <authorList>
            <person name="Voget S."/>
            <person name="Daniel R."/>
        </authorList>
    </citation>
    <scope>NUCLEOTIDE SEQUENCE [LARGE SCALE GENOMIC DNA]</scope>
    <source>
        <strain evidence="7 8">GSW-M26</strain>
    </source>
</reference>
<comment type="caution">
    <text evidence="7">The sequence shown here is derived from an EMBL/GenBank/DDBJ whole genome shotgun (WGS) entry which is preliminary data.</text>
</comment>
<dbReference type="STRING" id="935700.jaqu_32960"/>
<proteinExistence type="inferred from homology"/>
<name>A0A0D1EDG1_9RHOB</name>
<dbReference type="InterPro" id="IPR004437">
    <property type="entry name" value="ParB/RepB/Spo0J"/>
</dbReference>
<dbReference type="FunFam" id="1.10.10.2830:FF:000001">
    <property type="entry name" value="Chromosome partitioning protein ParB"/>
    <property type="match status" value="1"/>
</dbReference>
<dbReference type="SMART" id="SM00470">
    <property type="entry name" value="ParB"/>
    <property type="match status" value="1"/>
</dbReference>
<dbReference type="InterPro" id="IPR050336">
    <property type="entry name" value="Chromosome_partition/occlusion"/>
</dbReference>
<dbReference type="Gene3D" id="1.10.10.2830">
    <property type="match status" value="1"/>
</dbReference>
<evidence type="ECO:0000259" key="6">
    <source>
        <dbReference type="SMART" id="SM00470"/>
    </source>
</evidence>
<comment type="function">
    <text evidence="4">Involved in chromosome partition. Localize to both poles of the predivisional cell following completion of DNA replication. Binds to the DNA origin of replication.</text>
</comment>
<dbReference type="EMBL" id="JYFE01000060">
    <property type="protein sequence ID" value="KIT14971.1"/>
    <property type="molecule type" value="Genomic_DNA"/>
</dbReference>
<dbReference type="InterPro" id="IPR057240">
    <property type="entry name" value="ParB_dimer_C"/>
</dbReference>
<evidence type="ECO:0000256" key="5">
    <source>
        <dbReference type="SAM" id="MobiDB-lite"/>
    </source>
</evidence>
<sequence length="298" mass="32763">MSDPQKRRGLGRGLSALMADLEDPGGSSDTGTQRTLPIEALEPNPDQPRRRFDDDALHDLAASIREKGLLQPIIVRPHPNQTDRYQVVAGERRWRASQLAQIHEVPVIVRDLDDQSVLEIAIIENVQRVDLNPIEEALGFKQLIDRFGHTQEQLAKALGKSRSHIANQMRLLNLPEPVLEYLKAGVLSAGHARAMLTADDPVALARQTVAAGLSVREVERRAKGTASSDAKPRKAQTQKGNADTRMLADDLSAAIGMAVVIDHENDGSGRLTIKYKDLTQLDQICEMLSGFGTERTAR</sequence>
<dbReference type="Pfam" id="PF02195">
    <property type="entry name" value="ParB_N"/>
    <property type="match status" value="1"/>
</dbReference>
<dbReference type="RefSeq" id="WP_043920057.1">
    <property type="nucleotide sequence ID" value="NZ_FZPF01000001.1"/>
</dbReference>
<feature type="domain" description="ParB-like N-terminal" evidence="6">
    <location>
        <begin position="34"/>
        <end position="126"/>
    </location>
</feature>
<dbReference type="GO" id="GO:0005694">
    <property type="term" value="C:chromosome"/>
    <property type="evidence" value="ECO:0007669"/>
    <property type="project" value="TreeGrafter"/>
</dbReference>
<dbReference type="NCBIfam" id="TIGR00180">
    <property type="entry name" value="parB_part"/>
    <property type="match status" value="1"/>
</dbReference>
<organism evidence="7 8">
    <name type="scientific">Jannaschia aquimarina</name>
    <dbReference type="NCBI Taxonomy" id="935700"/>
    <lineage>
        <taxon>Bacteria</taxon>
        <taxon>Pseudomonadati</taxon>
        <taxon>Pseudomonadota</taxon>
        <taxon>Alphaproteobacteria</taxon>
        <taxon>Rhodobacterales</taxon>
        <taxon>Roseobacteraceae</taxon>
        <taxon>Jannaschia</taxon>
    </lineage>
</organism>
<protein>
    <submittedName>
        <fullName evidence="7">ParB_1 protein</fullName>
    </submittedName>
</protein>
<evidence type="ECO:0000256" key="2">
    <source>
        <dbReference type="ARBA" id="ARBA00022829"/>
    </source>
</evidence>
<dbReference type="GO" id="GO:0003677">
    <property type="term" value="F:DNA binding"/>
    <property type="evidence" value="ECO:0007669"/>
    <property type="project" value="UniProtKB-KW"/>
</dbReference>
<dbReference type="GO" id="GO:0007059">
    <property type="term" value="P:chromosome segregation"/>
    <property type="evidence" value="ECO:0007669"/>
    <property type="project" value="UniProtKB-KW"/>
</dbReference>
<feature type="region of interest" description="Disordered" evidence="5">
    <location>
        <begin position="220"/>
        <end position="243"/>
    </location>
</feature>
<dbReference type="InterPro" id="IPR036086">
    <property type="entry name" value="ParB/Sulfiredoxin_sf"/>
</dbReference>
<evidence type="ECO:0000256" key="1">
    <source>
        <dbReference type="ARBA" id="ARBA00006295"/>
    </source>
</evidence>
<dbReference type="Pfam" id="PF17762">
    <property type="entry name" value="HTH_ParB"/>
    <property type="match status" value="1"/>
</dbReference>
<dbReference type="PANTHER" id="PTHR33375:SF1">
    <property type="entry name" value="CHROMOSOME-PARTITIONING PROTEIN PARB-RELATED"/>
    <property type="match status" value="1"/>
</dbReference>
<dbReference type="AlphaFoldDB" id="A0A0D1EDG1"/>
<accession>A0A0D1EDG1</accession>
<gene>
    <name evidence="7" type="primary">parB_1</name>
    <name evidence="7" type="ORF">jaqu_32960</name>
</gene>
<dbReference type="Pfam" id="PF23552">
    <property type="entry name" value="ParB_C"/>
    <property type="match status" value="1"/>
</dbReference>
<keyword evidence="3" id="KW-0238">DNA-binding</keyword>
<dbReference type="CDD" id="cd16393">
    <property type="entry name" value="SPO0J_N"/>
    <property type="match status" value="1"/>
</dbReference>
<dbReference type="InterPro" id="IPR003115">
    <property type="entry name" value="ParB_N"/>
</dbReference>
<dbReference type="FunFam" id="3.90.1530.30:FF:000001">
    <property type="entry name" value="Chromosome partitioning protein ParB"/>
    <property type="match status" value="1"/>
</dbReference>
<dbReference type="OrthoDB" id="9802051at2"/>
<dbReference type="Proteomes" id="UP000032232">
    <property type="component" value="Unassembled WGS sequence"/>
</dbReference>
<dbReference type="PANTHER" id="PTHR33375">
    <property type="entry name" value="CHROMOSOME-PARTITIONING PROTEIN PARB-RELATED"/>
    <property type="match status" value="1"/>
</dbReference>
<keyword evidence="8" id="KW-1185">Reference proteome</keyword>
<evidence type="ECO:0000256" key="4">
    <source>
        <dbReference type="ARBA" id="ARBA00025472"/>
    </source>
</evidence>
<feature type="region of interest" description="Disordered" evidence="5">
    <location>
        <begin position="1"/>
        <end position="51"/>
    </location>
</feature>
<dbReference type="SUPFAM" id="SSF110849">
    <property type="entry name" value="ParB/Sulfiredoxin"/>
    <property type="match status" value="1"/>
</dbReference>
<dbReference type="InterPro" id="IPR041468">
    <property type="entry name" value="HTH_ParB/Spo0J"/>
</dbReference>
<evidence type="ECO:0000256" key="3">
    <source>
        <dbReference type="ARBA" id="ARBA00023125"/>
    </source>
</evidence>
<keyword evidence="2" id="KW-0159">Chromosome partition</keyword>